<evidence type="ECO:0000313" key="3">
    <source>
        <dbReference type="Proteomes" id="UP001596004"/>
    </source>
</evidence>
<gene>
    <name evidence="2" type="ORF">ACFO60_27590</name>
</gene>
<organism evidence="2 3">
    <name type="scientific">Sphaerisporangium dianthi</name>
    <dbReference type="NCBI Taxonomy" id="1436120"/>
    <lineage>
        <taxon>Bacteria</taxon>
        <taxon>Bacillati</taxon>
        <taxon>Actinomycetota</taxon>
        <taxon>Actinomycetes</taxon>
        <taxon>Streptosporangiales</taxon>
        <taxon>Streptosporangiaceae</taxon>
        <taxon>Sphaerisporangium</taxon>
    </lineage>
</organism>
<evidence type="ECO:0000313" key="2">
    <source>
        <dbReference type="EMBL" id="MFC4534538.1"/>
    </source>
</evidence>
<dbReference type="InterPro" id="IPR000073">
    <property type="entry name" value="AB_hydrolase_1"/>
</dbReference>
<evidence type="ECO:0000259" key="1">
    <source>
        <dbReference type="Pfam" id="PF12697"/>
    </source>
</evidence>
<dbReference type="InterPro" id="IPR029058">
    <property type="entry name" value="AB_hydrolase_fold"/>
</dbReference>
<dbReference type="EMBL" id="JBHSFP010000023">
    <property type="protein sequence ID" value="MFC4534538.1"/>
    <property type="molecule type" value="Genomic_DNA"/>
</dbReference>
<keyword evidence="3" id="KW-1185">Reference proteome</keyword>
<proteinExistence type="predicted"/>
<comment type="caution">
    <text evidence="2">The sequence shown here is derived from an EMBL/GenBank/DDBJ whole genome shotgun (WGS) entry which is preliminary data.</text>
</comment>
<keyword evidence="2" id="KW-0378">Hydrolase</keyword>
<name>A0ABV9CNY3_9ACTN</name>
<dbReference type="PANTHER" id="PTHR43194:SF5">
    <property type="entry name" value="PIMELOYL-[ACYL-CARRIER PROTEIN] METHYL ESTER ESTERASE"/>
    <property type="match status" value="1"/>
</dbReference>
<reference evidence="3" key="1">
    <citation type="journal article" date="2019" name="Int. J. Syst. Evol. Microbiol.">
        <title>The Global Catalogue of Microorganisms (GCM) 10K type strain sequencing project: providing services to taxonomists for standard genome sequencing and annotation.</title>
        <authorList>
            <consortium name="The Broad Institute Genomics Platform"/>
            <consortium name="The Broad Institute Genome Sequencing Center for Infectious Disease"/>
            <person name="Wu L."/>
            <person name="Ma J."/>
        </authorList>
    </citation>
    <scope>NUCLEOTIDE SEQUENCE [LARGE SCALE GENOMIC DNA]</scope>
    <source>
        <strain evidence="3">CGMCC 4.7132</strain>
    </source>
</reference>
<dbReference type="Gene3D" id="3.40.50.1820">
    <property type="entry name" value="alpha/beta hydrolase"/>
    <property type="match status" value="1"/>
</dbReference>
<dbReference type="Pfam" id="PF12697">
    <property type="entry name" value="Abhydrolase_6"/>
    <property type="match status" value="1"/>
</dbReference>
<dbReference type="InterPro" id="IPR050228">
    <property type="entry name" value="Carboxylesterase_BioH"/>
</dbReference>
<dbReference type="PANTHER" id="PTHR43194">
    <property type="entry name" value="HYDROLASE ALPHA/BETA FOLD FAMILY"/>
    <property type="match status" value="1"/>
</dbReference>
<dbReference type="RefSeq" id="WP_380845374.1">
    <property type="nucleotide sequence ID" value="NZ_JBHSFP010000023.1"/>
</dbReference>
<sequence>MTVTTGSVTSADGTTIGYRRLGRGPGLVLIHGAMESSISHIELAEALAPDFTCYLPDRRGRGLSGPHREGHCLRTEVEDIGALLAETGARDLFGVSAGGIIALRTALTVPTVRRAVIFDPPLSVNGSPSTAWLGRHERELAEGDVAAALVTGMKGTQMGPRVFDYVPRRLLEALTAMAMAREDKNAGPDDVPFRALAPTLRHDVRLVIEQSGDLEAVKAMRAEILLLVGGTSPAYMRVAVDALARVLPDAERAELAGLGHSASGNAAQRGRPERVAEVIRRFLTRP</sequence>
<accession>A0ABV9CNY3</accession>
<protein>
    <submittedName>
        <fullName evidence="2">Alpha/beta fold hydrolase</fullName>
    </submittedName>
</protein>
<dbReference type="GO" id="GO:0016787">
    <property type="term" value="F:hydrolase activity"/>
    <property type="evidence" value="ECO:0007669"/>
    <property type="project" value="UniProtKB-KW"/>
</dbReference>
<dbReference type="Proteomes" id="UP001596004">
    <property type="component" value="Unassembled WGS sequence"/>
</dbReference>
<feature type="domain" description="AB hydrolase-1" evidence="1">
    <location>
        <begin position="27"/>
        <end position="277"/>
    </location>
</feature>
<dbReference type="SUPFAM" id="SSF53474">
    <property type="entry name" value="alpha/beta-Hydrolases"/>
    <property type="match status" value="1"/>
</dbReference>